<dbReference type="RefSeq" id="WP_072762865.1">
    <property type="nucleotide sequence ID" value="NZ_FQYX01000002.1"/>
</dbReference>
<dbReference type="EMBL" id="FQYX01000002">
    <property type="protein sequence ID" value="SHI42282.1"/>
    <property type="molecule type" value="Genomic_DNA"/>
</dbReference>
<feature type="domain" description="Response regulatory" evidence="3">
    <location>
        <begin position="5"/>
        <end position="116"/>
    </location>
</feature>
<dbReference type="Gene3D" id="3.40.50.2300">
    <property type="match status" value="1"/>
</dbReference>
<proteinExistence type="predicted"/>
<name>A0A1M6B0N6_9FLAO</name>
<dbReference type="GO" id="GO:0004672">
    <property type="term" value="F:protein kinase activity"/>
    <property type="evidence" value="ECO:0007669"/>
    <property type="project" value="UniProtKB-ARBA"/>
</dbReference>
<comment type="caution">
    <text evidence="2">Lacks conserved residue(s) required for the propagation of feature annotation.</text>
</comment>
<dbReference type="SUPFAM" id="SSF52172">
    <property type="entry name" value="CheY-like"/>
    <property type="match status" value="1"/>
</dbReference>
<dbReference type="Gene3D" id="1.20.120.160">
    <property type="entry name" value="HPT domain"/>
    <property type="match status" value="1"/>
</dbReference>
<dbReference type="SUPFAM" id="SSF47226">
    <property type="entry name" value="Histidine-containing phosphotransfer domain, HPT domain"/>
    <property type="match status" value="1"/>
</dbReference>
<dbReference type="AlphaFoldDB" id="A0A1M6B0N6"/>
<evidence type="ECO:0000313" key="6">
    <source>
        <dbReference type="Proteomes" id="UP000184231"/>
    </source>
</evidence>
<dbReference type="InterPro" id="IPR011006">
    <property type="entry name" value="CheY-like_superfamily"/>
</dbReference>
<sequence length="239" mass="27646">MDNKNIILIERQDEERANLKKKLTEDSFEVVDFDNSMSAIQWVMENGNPKLFILEELSSPLDGWKTLDYLRTELGVKTPVLITIETETEIIVKKSQGFLTKPYSDDTLVKIKEFLHQIESIKETDELPKPYSLDYLDELSDGSLEFITESLALFNDSISEKLTQLQEALDQQQFTEIRTIAHSIKPSFQMLLNDHGKELCQSMEFATKPEDLKTLVQELKLEYNRIKKQIAIDFPTAHI</sequence>
<protein>
    <submittedName>
        <fullName evidence="5">Response regulator receiver domain-containing protein</fullName>
    </submittedName>
</protein>
<dbReference type="GO" id="GO:0000160">
    <property type="term" value="P:phosphorelay signal transduction system"/>
    <property type="evidence" value="ECO:0007669"/>
    <property type="project" value="InterPro"/>
</dbReference>
<evidence type="ECO:0000259" key="3">
    <source>
        <dbReference type="PROSITE" id="PS50110"/>
    </source>
</evidence>
<dbReference type="InterPro" id="IPR036641">
    <property type="entry name" value="HPT_dom_sf"/>
</dbReference>
<keyword evidence="1" id="KW-0597">Phosphoprotein</keyword>
<dbReference type="Proteomes" id="UP000184231">
    <property type="component" value="Unassembled WGS sequence"/>
</dbReference>
<evidence type="ECO:0000256" key="1">
    <source>
        <dbReference type="PROSITE-ProRule" id="PRU00110"/>
    </source>
</evidence>
<evidence type="ECO:0000256" key="2">
    <source>
        <dbReference type="PROSITE-ProRule" id="PRU00169"/>
    </source>
</evidence>
<dbReference type="PROSITE" id="PS50894">
    <property type="entry name" value="HPT"/>
    <property type="match status" value="1"/>
</dbReference>
<keyword evidence="6" id="KW-1185">Reference proteome</keyword>
<dbReference type="PROSITE" id="PS50110">
    <property type="entry name" value="RESPONSE_REGULATORY"/>
    <property type="match status" value="1"/>
</dbReference>
<feature type="modified residue" description="Phosphohistidine" evidence="1">
    <location>
        <position position="182"/>
    </location>
</feature>
<dbReference type="OrthoDB" id="1451187at2"/>
<organism evidence="5 6">
    <name type="scientific">Arenibacter nanhaiticus</name>
    <dbReference type="NCBI Taxonomy" id="558155"/>
    <lineage>
        <taxon>Bacteria</taxon>
        <taxon>Pseudomonadati</taxon>
        <taxon>Bacteroidota</taxon>
        <taxon>Flavobacteriia</taxon>
        <taxon>Flavobacteriales</taxon>
        <taxon>Flavobacteriaceae</taxon>
        <taxon>Arenibacter</taxon>
    </lineage>
</organism>
<reference evidence="6" key="1">
    <citation type="submission" date="2016-11" db="EMBL/GenBank/DDBJ databases">
        <authorList>
            <person name="Varghese N."/>
            <person name="Submissions S."/>
        </authorList>
    </citation>
    <scope>NUCLEOTIDE SEQUENCE [LARGE SCALE GENOMIC DNA]</scope>
    <source>
        <strain evidence="6">CGMCC 1.8863</strain>
    </source>
</reference>
<dbReference type="InterPro" id="IPR008207">
    <property type="entry name" value="Sig_transdc_His_kin_Hpt_dom"/>
</dbReference>
<evidence type="ECO:0000259" key="4">
    <source>
        <dbReference type="PROSITE" id="PS50894"/>
    </source>
</evidence>
<gene>
    <name evidence="5" type="ORF">SAMN04487911_10225</name>
</gene>
<dbReference type="Pfam" id="PF01627">
    <property type="entry name" value="Hpt"/>
    <property type="match status" value="1"/>
</dbReference>
<feature type="domain" description="HPt" evidence="4">
    <location>
        <begin position="143"/>
        <end position="233"/>
    </location>
</feature>
<accession>A0A1M6B0N6</accession>
<dbReference type="STRING" id="558155.SAMN04487911_10225"/>
<dbReference type="InterPro" id="IPR001789">
    <property type="entry name" value="Sig_transdc_resp-reg_receiver"/>
</dbReference>
<evidence type="ECO:0000313" key="5">
    <source>
        <dbReference type="EMBL" id="SHI42282.1"/>
    </source>
</evidence>